<reference evidence="5 6" key="1">
    <citation type="submission" date="2024-06" db="EMBL/GenBank/DDBJ databases">
        <title>Genomic Encyclopedia of Type Strains, Phase IV (KMG-IV): sequencing the most valuable type-strain genomes for metagenomic binning, comparative biology and taxonomic classification.</title>
        <authorList>
            <person name="Goeker M."/>
        </authorList>
    </citation>
    <scope>NUCLEOTIDE SEQUENCE [LARGE SCALE GENOMIC DNA]</scope>
    <source>
        <strain evidence="5 6">DSM 28302</strain>
    </source>
</reference>
<keyword evidence="2" id="KW-0521">NADP</keyword>
<dbReference type="CDD" id="cd19071">
    <property type="entry name" value="AKR_AKR1-5-like"/>
    <property type="match status" value="1"/>
</dbReference>
<keyword evidence="3" id="KW-0560">Oxidoreductase</keyword>
<dbReference type="PANTHER" id="PTHR43827:SF3">
    <property type="entry name" value="NADP-DEPENDENT OXIDOREDUCTASE DOMAIN-CONTAINING PROTEIN"/>
    <property type="match status" value="1"/>
</dbReference>
<evidence type="ECO:0000259" key="4">
    <source>
        <dbReference type="Pfam" id="PF00248"/>
    </source>
</evidence>
<dbReference type="SUPFAM" id="SSF51430">
    <property type="entry name" value="NAD(P)-linked oxidoreductase"/>
    <property type="match status" value="1"/>
</dbReference>
<sequence>MNHYQLANGLNIPKIGFGTWQIPDGEEAYRAVSYALEAGYRHIDTAQIYGNEKSVGQAVADSSIAREEIFLTTKVWNDQLDAKGARASIEQSMEKLGVTYLDLVLIHWPNPKAVRENGAWRKRNAEVWSAMEELYQEGKVRAIGVSNFMISHLDELLKTAKVIPHVNQVLLAPGCPQEDLVAYCRDKEILLEAYSPFGTGTLFQNNLAHELAEATGYSVAQVALAWSLAKGFLPLPKSSSPENIKANLDVSGLSLSPEALQKLDQLEGIKAQKNPDEVDF</sequence>
<dbReference type="InterPro" id="IPR036812">
    <property type="entry name" value="NAD(P)_OxRdtase_dom_sf"/>
</dbReference>
<gene>
    <name evidence="5" type="ORF">ABID28_000865</name>
</gene>
<name>A0ABV2JES8_9STRE</name>
<dbReference type="InterPro" id="IPR020471">
    <property type="entry name" value="AKR"/>
</dbReference>
<keyword evidence="6" id="KW-1185">Reference proteome</keyword>
<evidence type="ECO:0000256" key="3">
    <source>
        <dbReference type="ARBA" id="ARBA00023002"/>
    </source>
</evidence>
<evidence type="ECO:0000313" key="5">
    <source>
        <dbReference type="EMBL" id="MET3634228.1"/>
    </source>
</evidence>
<accession>A0ABV2JES8</accession>
<dbReference type="Pfam" id="PF00248">
    <property type="entry name" value="Aldo_ket_red"/>
    <property type="match status" value="1"/>
</dbReference>
<dbReference type="EMBL" id="JBEPLN010000011">
    <property type="protein sequence ID" value="MET3634228.1"/>
    <property type="molecule type" value="Genomic_DNA"/>
</dbReference>
<evidence type="ECO:0000256" key="1">
    <source>
        <dbReference type="ARBA" id="ARBA00007905"/>
    </source>
</evidence>
<dbReference type="RefSeq" id="WP_354368465.1">
    <property type="nucleotide sequence ID" value="NZ_JBEPLN010000011.1"/>
</dbReference>
<dbReference type="PROSITE" id="PS00062">
    <property type="entry name" value="ALDOKETO_REDUCTASE_2"/>
    <property type="match status" value="1"/>
</dbReference>
<evidence type="ECO:0000313" key="6">
    <source>
        <dbReference type="Proteomes" id="UP001549037"/>
    </source>
</evidence>
<dbReference type="InterPro" id="IPR023210">
    <property type="entry name" value="NADP_OxRdtase_dom"/>
</dbReference>
<dbReference type="PANTHER" id="PTHR43827">
    <property type="entry name" value="2,5-DIKETO-D-GLUCONIC ACID REDUCTASE"/>
    <property type="match status" value="1"/>
</dbReference>
<dbReference type="Proteomes" id="UP001549037">
    <property type="component" value="Unassembled WGS sequence"/>
</dbReference>
<evidence type="ECO:0000256" key="2">
    <source>
        <dbReference type="ARBA" id="ARBA00022857"/>
    </source>
</evidence>
<dbReference type="PROSITE" id="PS00798">
    <property type="entry name" value="ALDOKETO_REDUCTASE_1"/>
    <property type="match status" value="1"/>
</dbReference>
<protein>
    <submittedName>
        <fullName evidence="5">Diketogulonate reductase-like aldo/keto reductase</fullName>
    </submittedName>
</protein>
<dbReference type="Gene3D" id="3.20.20.100">
    <property type="entry name" value="NADP-dependent oxidoreductase domain"/>
    <property type="match status" value="1"/>
</dbReference>
<dbReference type="PIRSF" id="PIRSF000097">
    <property type="entry name" value="AKR"/>
    <property type="match status" value="1"/>
</dbReference>
<dbReference type="PRINTS" id="PR00069">
    <property type="entry name" value="ALDKETRDTASE"/>
</dbReference>
<dbReference type="InterPro" id="IPR018170">
    <property type="entry name" value="Aldo/ket_reductase_CS"/>
</dbReference>
<proteinExistence type="inferred from homology"/>
<comment type="similarity">
    <text evidence="1">Belongs to the aldo/keto reductase family.</text>
</comment>
<organism evidence="5 6">
    <name type="scientific">Streptococcus porcorum</name>
    <dbReference type="NCBI Taxonomy" id="701526"/>
    <lineage>
        <taxon>Bacteria</taxon>
        <taxon>Bacillati</taxon>
        <taxon>Bacillota</taxon>
        <taxon>Bacilli</taxon>
        <taxon>Lactobacillales</taxon>
        <taxon>Streptococcaceae</taxon>
        <taxon>Streptococcus</taxon>
    </lineage>
</organism>
<comment type="caution">
    <text evidence="5">The sequence shown here is derived from an EMBL/GenBank/DDBJ whole genome shotgun (WGS) entry which is preliminary data.</text>
</comment>
<feature type="domain" description="NADP-dependent oxidoreductase" evidence="4">
    <location>
        <begin position="14"/>
        <end position="266"/>
    </location>
</feature>